<accession>A0A1Q5P3P4</accession>
<protein>
    <recommendedName>
        <fullName evidence="5">Tissue inhibitor of metalloproteinase</fullName>
    </recommendedName>
</protein>
<evidence type="ECO:0000313" key="4">
    <source>
        <dbReference type="Proteomes" id="UP000186524"/>
    </source>
</evidence>
<dbReference type="RefSeq" id="WP_073711588.1">
    <property type="nucleotide sequence ID" value="NZ_MRWQ01000006.1"/>
</dbReference>
<sequence length="193" mass="21572">MKRRFGFVALYIFVFSTAMTFFPSYGEACSCAKPPDVKEEFSLSKAVFRGKVTEIDEKKSVSGFPTKSVRFEVNETWKGVSQSQVNVTTGNGGGDCGYEFRKGQEYLVYANDSDMYGSSEQTVIICSRTKEISTAQEDLAILGEGQTPTEKVKLKSMGQGKVLFVLTAVALFTFFSRFYFMKKSKKQNGEEKN</sequence>
<evidence type="ECO:0008006" key="5">
    <source>
        <dbReference type="Google" id="ProtNLM"/>
    </source>
</evidence>
<gene>
    <name evidence="3" type="ORF">BLL40_09100</name>
</gene>
<proteinExistence type="predicted"/>
<keyword evidence="1" id="KW-1133">Transmembrane helix</keyword>
<feature type="signal peptide" evidence="2">
    <location>
        <begin position="1"/>
        <end position="20"/>
    </location>
</feature>
<reference evidence="3 4" key="1">
    <citation type="submission" date="2016-12" db="EMBL/GenBank/DDBJ databases">
        <title>Domibacillus sp. SAOS 44 whole genome sequencing.</title>
        <authorList>
            <person name="Verma A."/>
            <person name="Krishnamurthi S."/>
        </authorList>
    </citation>
    <scope>NUCLEOTIDE SEQUENCE [LARGE SCALE GENOMIC DNA]</scope>
    <source>
        <strain evidence="3 4">SAOS 44</strain>
    </source>
</reference>
<dbReference type="InterPro" id="IPR008993">
    <property type="entry name" value="TIMP-like_OB-fold"/>
</dbReference>
<keyword evidence="4" id="KW-1185">Reference proteome</keyword>
<evidence type="ECO:0000256" key="2">
    <source>
        <dbReference type="SAM" id="SignalP"/>
    </source>
</evidence>
<organism evidence="3 4">
    <name type="scientific">Domibacillus mangrovi</name>
    <dbReference type="NCBI Taxonomy" id="1714354"/>
    <lineage>
        <taxon>Bacteria</taxon>
        <taxon>Bacillati</taxon>
        <taxon>Bacillota</taxon>
        <taxon>Bacilli</taxon>
        <taxon>Bacillales</taxon>
        <taxon>Bacillaceae</taxon>
        <taxon>Domibacillus</taxon>
    </lineage>
</organism>
<dbReference type="Proteomes" id="UP000186524">
    <property type="component" value="Unassembled WGS sequence"/>
</dbReference>
<dbReference type="SUPFAM" id="SSF50242">
    <property type="entry name" value="TIMP-like"/>
    <property type="match status" value="1"/>
</dbReference>
<keyword evidence="1" id="KW-0472">Membrane</keyword>
<dbReference type="Gene3D" id="2.40.50.120">
    <property type="match status" value="1"/>
</dbReference>
<feature type="chain" id="PRO_5039532005" description="Tissue inhibitor of metalloproteinase" evidence="2">
    <location>
        <begin position="21"/>
        <end position="193"/>
    </location>
</feature>
<dbReference type="OrthoDB" id="8221747at2"/>
<keyword evidence="1" id="KW-0812">Transmembrane</keyword>
<comment type="caution">
    <text evidence="3">The sequence shown here is derived from an EMBL/GenBank/DDBJ whole genome shotgun (WGS) entry which is preliminary data.</text>
</comment>
<keyword evidence="2" id="KW-0732">Signal</keyword>
<feature type="transmembrane region" description="Helical" evidence="1">
    <location>
        <begin position="162"/>
        <end position="180"/>
    </location>
</feature>
<evidence type="ECO:0000313" key="3">
    <source>
        <dbReference type="EMBL" id="OKL36865.1"/>
    </source>
</evidence>
<dbReference type="AlphaFoldDB" id="A0A1Q5P3P4"/>
<evidence type="ECO:0000256" key="1">
    <source>
        <dbReference type="SAM" id="Phobius"/>
    </source>
</evidence>
<dbReference type="EMBL" id="MRWQ01000006">
    <property type="protein sequence ID" value="OKL36865.1"/>
    <property type="molecule type" value="Genomic_DNA"/>
</dbReference>
<name>A0A1Q5P3P4_9BACI</name>